<keyword evidence="3" id="KW-1003">Cell membrane</keyword>
<dbReference type="Pfam" id="PF07694">
    <property type="entry name" value="5TM-5TMR_LYT"/>
    <property type="match status" value="1"/>
</dbReference>
<protein>
    <recommendedName>
        <fullName evidence="2">diguanylate cyclase</fullName>
        <ecNumber evidence="2">2.7.7.65</ecNumber>
    </recommendedName>
</protein>
<dbReference type="InterPro" id="IPR050469">
    <property type="entry name" value="Diguanylate_Cyclase"/>
</dbReference>
<keyword evidence="6 8" id="KW-0472">Membrane</keyword>
<feature type="domain" description="GGDEF" evidence="9">
    <location>
        <begin position="230"/>
        <end position="369"/>
    </location>
</feature>
<evidence type="ECO:0000313" key="10">
    <source>
        <dbReference type="EMBL" id="AUH64423.1"/>
    </source>
</evidence>
<dbReference type="Proteomes" id="UP000234530">
    <property type="component" value="Chromosome"/>
</dbReference>
<dbReference type="InterPro" id="IPR000160">
    <property type="entry name" value="GGDEF_dom"/>
</dbReference>
<name>A0A2H5EYS2_9RHOB</name>
<feature type="transmembrane region" description="Helical" evidence="8">
    <location>
        <begin position="130"/>
        <end position="153"/>
    </location>
</feature>
<dbReference type="PANTHER" id="PTHR45138">
    <property type="entry name" value="REGULATORY COMPONENTS OF SENSORY TRANSDUCTION SYSTEM"/>
    <property type="match status" value="1"/>
</dbReference>
<sequence>MIGDALVVLNQFGLVSICSLMAGGLIRRTGPGHLRSTLLGLIFGIGCCTAMLSPLHLQEGVFFDLRSLFIGLSTGLFGLVAGTATVVVAILFRVQIGGDGVVIGVSSMVVSFIVSVVWRRAFASLVERDADATIPLALLGLSMSAYLVVALIWPDYFLRALAHGYLHYVAIGNVVGMVFLGSLLIGALRTISMERKFSRLAMRDPLTGLLNRRGLSVAYEKWQAVAPRDAGALVISADIDQFKAFNESHGHQVGDRCLIAVAEAMRRVLHTGDLAARVGGDEFVMILRDVAPEDSRRVMERVCHQIAGITVDLGGGTRLPVTLTFGSHYARSQAALQDGLNLSDLLMMKEKQQRRAPVTHGNLAVVASA</sequence>
<accession>A0A2H5EYS2</accession>
<dbReference type="KEGG" id="pzh:CX676_09825"/>
<evidence type="ECO:0000313" key="11">
    <source>
        <dbReference type="Proteomes" id="UP000234530"/>
    </source>
</evidence>
<keyword evidence="4 8" id="KW-0812">Transmembrane</keyword>
<keyword evidence="11" id="KW-1185">Reference proteome</keyword>
<dbReference type="SMART" id="SM00267">
    <property type="entry name" value="GGDEF"/>
    <property type="match status" value="1"/>
</dbReference>
<dbReference type="RefSeq" id="WP_101752460.1">
    <property type="nucleotide sequence ID" value="NZ_CP025430.1"/>
</dbReference>
<dbReference type="OrthoDB" id="9812260at2"/>
<comment type="subcellular location">
    <subcellularLocation>
        <location evidence="1">Cell membrane</location>
        <topology evidence="1">Multi-pass membrane protein</topology>
    </subcellularLocation>
</comment>
<feature type="transmembrane region" description="Helical" evidence="8">
    <location>
        <begin position="100"/>
        <end position="118"/>
    </location>
</feature>
<dbReference type="EMBL" id="CP025430">
    <property type="protein sequence ID" value="AUH64423.1"/>
    <property type="molecule type" value="Genomic_DNA"/>
</dbReference>
<dbReference type="AlphaFoldDB" id="A0A2H5EYS2"/>
<dbReference type="GO" id="GO:0005886">
    <property type="term" value="C:plasma membrane"/>
    <property type="evidence" value="ECO:0007669"/>
    <property type="project" value="UniProtKB-SubCell"/>
</dbReference>
<dbReference type="GO" id="GO:0000155">
    <property type="term" value="F:phosphorelay sensor kinase activity"/>
    <property type="evidence" value="ECO:0007669"/>
    <property type="project" value="InterPro"/>
</dbReference>
<evidence type="ECO:0000256" key="8">
    <source>
        <dbReference type="SAM" id="Phobius"/>
    </source>
</evidence>
<feature type="transmembrane region" description="Helical" evidence="8">
    <location>
        <begin position="7"/>
        <end position="26"/>
    </location>
</feature>
<gene>
    <name evidence="10" type="ORF">CX676_09825</name>
</gene>
<dbReference type="GO" id="GO:0071555">
    <property type="term" value="P:cell wall organization"/>
    <property type="evidence" value="ECO:0007669"/>
    <property type="project" value="InterPro"/>
</dbReference>
<proteinExistence type="predicted"/>
<evidence type="ECO:0000256" key="4">
    <source>
        <dbReference type="ARBA" id="ARBA00022692"/>
    </source>
</evidence>
<dbReference type="SUPFAM" id="SSF55073">
    <property type="entry name" value="Nucleotide cyclase"/>
    <property type="match status" value="1"/>
</dbReference>
<evidence type="ECO:0000256" key="2">
    <source>
        <dbReference type="ARBA" id="ARBA00012528"/>
    </source>
</evidence>
<dbReference type="InterPro" id="IPR011620">
    <property type="entry name" value="Sig_transdc_His_kinase_LytS_TM"/>
</dbReference>
<organism evidence="10 11">
    <name type="scientific">Paracoccus zhejiangensis</name>
    <dbReference type="NCBI Taxonomy" id="1077935"/>
    <lineage>
        <taxon>Bacteria</taxon>
        <taxon>Pseudomonadati</taxon>
        <taxon>Pseudomonadota</taxon>
        <taxon>Alphaproteobacteria</taxon>
        <taxon>Rhodobacterales</taxon>
        <taxon>Paracoccaceae</taxon>
        <taxon>Paracoccus</taxon>
    </lineage>
</organism>
<dbReference type="PROSITE" id="PS50887">
    <property type="entry name" value="GGDEF"/>
    <property type="match status" value="1"/>
</dbReference>
<feature type="transmembrane region" description="Helical" evidence="8">
    <location>
        <begin position="69"/>
        <end position="94"/>
    </location>
</feature>
<dbReference type="NCBIfam" id="TIGR00254">
    <property type="entry name" value="GGDEF"/>
    <property type="match status" value="1"/>
</dbReference>
<keyword evidence="5 8" id="KW-1133">Transmembrane helix</keyword>
<dbReference type="InterPro" id="IPR043128">
    <property type="entry name" value="Rev_trsase/Diguanyl_cyclase"/>
</dbReference>
<feature type="transmembrane region" description="Helical" evidence="8">
    <location>
        <begin position="38"/>
        <end position="57"/>
    </location>
</feature>
<reference evidence="10 11" key="1">
    <citation type="journal article" date="2013" name="Antonie Van Leeuwenhoek">
        <title>Paracoccus zhejiangensis sp. nov., isolated from activated sludge in wastewater-treatment system.</title>
        <authorList>
            <person name="Wu Z.G."/>
            <person name="Zhang D.F."/>
            <person name="Liu Y.L."/>
            <person name="Wang F."/>
            <person name="Jiang X."/>
            <person name="Li C."/>
            <person name="Li S.P."/>
            <person name="Hong Q."/>
            <person name="Li W.J."/>
        </authorList>
    </citation>
    <scope>NUCLEOTIDE SEQUENCE [LARGE SCALE GENOMIC DNA]</scope>
    <source>
        <strain evidence="10 11">J6</strain>
    </source>
</reference>
<evidence type="ECO:0000256" key="5">
    <source>
        <dbReference type="ARBA" id="ARBA00022989"/>
    </source>
</evidence>
<dbReference type="CDD" id="cd01949">
    <property type="entry name" value="GGDEF"/>
    <property type="match status" value="1"/>
</dbReference>
<evidence type="ECO:0000259" key="9">
    <source>
        <dbReference type="PROSITE" id="PS50887"/>
    </source>
</evidence>
<dbReference type="PANTHER" id="PTHR45138:SF9">
    <property type="entry name" value="DIGUANYLATE CYCLASE DGCM-RELATED"/>
    <property type="match status" value="1"/>
</dbReference>
<feature type="transmembrane region" description="Helical" evidence="8">
    <location>
        <begin position="165"/>
        <end position="188"/>
    </location>
</feature>
<evidence type="ECO:0000256" key="7">
    <source>
        <dbReference type="ARBA" id="ARBA00034247"/>
    </source>
</evidence>
<dbReference type="GO" id="GO:0052621">
    <property type="term" value="F:diguanylate cyclase activity"/>
    <property type="evidence" value="ECO:0007669"/>
    <property type="project" value="UniProtKB-EC"/>
</dbReference>
<dbReference type="Pfam" id="PF00990">
    <property type="entry name" value="GGDEF"/>
    <property type="match status" value="1"/>
</dbReference>
<evidence type="ECO:0000256" key="1">
    <source>
        <dbReference type="ARBA" id="ARBA00004651"/>
    </source>
</evidence>
<evidence type="ECO:0000256" key="6">
    <source>
        <dbReference type="ARBA" id="ARBA00023136"/>
    </source>
</evidence>
<dbReference type="EC" id="2.7.7.65" evidence="2"/>
<dbReference type="InterPro" id="IPR029787">
    <property type="entry name" value="Nucleotide_cyclase"/>
</dbReference>
<dbReference type="Gene3D" id="3.30.70.270">
    <property type="match status" value="1"/>
</dbReference>
<comment type="catalytic activity">
    <reaction evidence="7">
        <text>2 GTP = 3',3'-c-di-GMP + 2 diphosphate</text>
        <dbReference type="Rhea" id="RHEA:24898"/>
        <dbReference type="ChEBI" id="CHEBI:33019"/>
        <dbReference type="ChEBI" id="CHEBI:37565"/>
        <dbReference type="ChEBI" id="CHEBI:58805"/>
        <dbReference type="EC" id="2.7.7.65"/>
    </reaction>
</comment>
<evidence type="ECO:0000256" key="3">
    <source>
        <dbReference type="ARBA" id="ARBA00022475"/>
    </source>
</evidence>